<organism evidence="4 5">
    <name type="scientific">Afipia massiliensis</name>
    <dbReference type="NCBI Taxonomy" id="211460"/>
    <lineage>
        <taxon>Bacteria</taxon>
        <taxon>Pseudomonadati</taxon>
        <taxon>Pseudomonadota</taxon>
        <taxon>Alphaproteobacteria</taxon>
        <taxon>Hyphomicrobiales</taxon>
        <taxon>Nitrobacteraceae</taxon>
        <taxon>Afipia</taxon>
    </lineage>
</organism>
<proteinExistence type="predicted"/>
<accession>A0A840N918</accession>
<evidence type="ECO:0000259" key="3">
    <source>
        <dbReference type="Pfam" id="PF01370"/>
    </source>
</evidence>
<evidence type="ECO:0000313" key="5">
    <source>
        <dbReference type="Proteomes" id="UP000521227"/>
    </source>
</evidence>
<gene>
    <name evidence="4" type="ORF">HNQ36_003187</name>
</gene>
<dbReference type="SUPFAM" id="SSF51735">
    <property type="entry name" value="NAD(P)-binding Rossmann-fold domains"/>
    <property type="match status" value="1"/>
</dbReference>
<evidence type="ECO:0000256" key="1">
    <source>
        <dbReference type="ARBA" id="ARBA00022857"/>
    </source>
</evidence>
<feature type="domain" description="NAD-dependent epimerase/dehydratase" evidence="3">
    <location>
        <begin position="3"/>
        <end position="236"/>
    </location>
</feature>
<dbReference type="AlphaFoldDB" id="A0A840N918"/>
<dbReference type="Proteomes" id="UP000521227">
    <property type="component" value="Unassembled WGS sequence"/>
</dbReference>
<evidence type="ECO:0000313" key="4">
    <source>
        <dbReference type="EMBL" id="MBB5053196.1"/>
    </source>
</evidence>
<dbReference type="PANTHER" id="PTHR43103:SF3">
    <property type="entry name" value="ADP-L-GLYCERO-D-MANNO-HEPTOSE-6-EPIMERASE"/>
    <property type="match status" value="1"/>
</dbReference>
<reference evidence="4 5" key="1">
    <citation type="submission" date="2020-08" db="EMBL/GenBank/DDBJ databases">
        <title>Genomic Encyclopedia of Type Strains, Phase IV (KMG-IV): sequencing the most valuable type-strain genomes for metagenomic binning, comparative biology and taxonomic classification.</title>
        <authorList>
            <person name="Goeker M."/>
        </authorList>
    </citation>
    <scope>NUCLEOTIDE SEQUENCE [LARGE SCALE GENOMIC DNA]</scope>
    <source>
        <strain evidence="4 5">DSM 17498</strain>
    </source>
</reference>
<evidence type="ECO:0000256" key="2">
    <source>
        <dbReference type="ARBA" id="ARBA00023277"/>
    </source>
</evidence>
<name>A0A840N918_9BRAD</name>
<dbReference type="Gene3D" id="3.90.25.10">
    <property type="entry name" value="UDP-galactose 4-epimerase, domain 1"/>
    <property type="match status" value="1"/>
</dbReference>
<keyword evidence="1" id="KW-0521">NADP</keyword>
<dbReference type="EMBL" id="JACHIJ010000004">
    <property type="protein sequence ID" value="MBB5053196.1"/>
    <property type="molecule type" value="Genomic_DNA"/>
</dbReference>
<dbReference type="Gene3D" id="3.40.50.720">
    <property type="entry name" value="NAD(P)-binding Rossmann-like Domain"/>
    <property type="match status" value="1"/>
</dbReference>
<dbReference type="InterPro" id="IPR001509">
    <property type="entry name" value="Epimerase_deHydtase"/>
</dbReference>
<comment type="caution">
    <text evidence="4">The sequence shown here is derived from an EMBL/GenBank/DDBJ whole genome shotgun (WGS) entry which is preliminary data.</text>
</comment>
<keyword evidence="2" id="KW-0119">Carbohydrate metabolism</keyword>
<dbReference type="InterPro" id="IPR036291">
    <property type="entry name" value="NAD(P)-bd_dom_sf"/>
</dbReference>
<sequence>MRVLITGAGGFIGSELVRALLSTGQLIDRHGVPRAIDRVLLVDSYLPIGSGESWVERIQGDISDDAVLRRIADWQPDSVFHLAAMLTSAAANEPDRALHVNVSALAQLIALVGSQTAPPKFIFPSSIAVFGGALPDVVDDDLVQHPQTSYGTHKSIAELMLADATRRGEIEGRSLRLPIVLVHPGPPTSSVSDRVAAIVRDAVAGRDVTVPLKSETHIPVVSVAAVVAGLMAMHDVTSAKLNGITAINLPALTVSMADIVAALRRTVDPSRLGKITFAPDATLEAIVDSWPKGFVSRTASAVGISSDASFESIARHYIASLGNA</sequence>
<protein>
    <submittedName>
        <fullName evidence="4">Nucleoside-diphosphate-sugar epimerase</fullName>
    </submittedName>
</protein>
<dbReference type="Pfam" id="PF01370">
    <property type="entry name" value="Epimerase"/>
    <property type="match status" value="1"/>
</dbReference>
<dbReference type="RefSeq" id="WP_184086585.1">
    <property type="nucleotide sequence ID" value="NZ_JACHIJ010000004.1"/>
</dbReference>
<dbReference type="PANTHER" id="PTHR43103">
    <property type="entry name" value="NUCLEOSIDE-DIPHOSPHATE-SUGAR EPIMERASE"/>
    <property type="match status" value="1"/>
</dbReference>